<dbReference type="NCBIfam" id="TIGR01643">
    <property type="entry name" value="YD_repeat_2x"/>
    <property type="match status" value="10"/>
</dbReference>
<dbReference type="SUPFAM" id="SSF49899">
    <property type="entry name" value="Concanavalin A-like lectins/glucanases"/>
    <property type="match status" value="1"/>
</dbReference>
<dbReference type="InterPro" id="IPR045351">
    <property type="entry name" value="DUF6531"/>
</dbReference>
<name>A0ABQ6UMR5_9ACTN</name>
<feature type="compositionally biased region" description="Polar residues" evidence="2">
    <location>
        <begin position="2874"/>
        <end position="2886"/>
    </location>
</feature>
<dbReference type="Pfam" id="PF20148">
    <property type="entry name" value="DUF6531"/>
    <property type="match status" value="1"/>
</dbReference>
<dbReference type="Gene3D" id="2.180.10.10">
    <property type="entry name" value="RHS repeat-associated core"/>
    <property type="match status" value="5"/>
</dbReference>
<feature type="compositionally biased region" description="Basic and acidic residues" evidence="2">
    <location>
        <begin position="138"/>
        <end position="150"/>
    </location>
</feature>
<dbReference type="EMBL" id="WAAR01000008">
    <property type="protein sequence ID" value="KAB1118507.1"/>
    <property type="molecule type" value="Genomic_DNA"/>
</dbReference>
<dbReference type="InterPro" id="IPR031325">
    <property type="entry name" value="RHS_repeat"/>
</dbReference>
<evidence type="ECO:0000313" key="5">
    <source>
        <dbReference type="EMBL" id="KAB1118507.1"/>
    </source>
</evidence>
<dbReference type="Pfam" id="PF13385">
    <property type="entry name" value="Laminin_G_3"/>
    <property type="match status" value="1"/>
</dbReference>
<dbReference type="InterPro" id="IPR050708">
    <property type="entry name" value="T6SS_VgrG/RHS"/>
</dbReference>
<dbReference type="Pfam" id="PF25023">
    <property type="entry name" value="TEN_YD-shell"/>
    <property type="match status" value="1"/>
</dbReference>
<feature type="region of interest" description="Disordered" evidence="2">
    <location>
        <begin position="111"/>
        <end position="150"/>
    </location>
</feature>
<dbReference type="Pfam" id="PF05593">
    <property type="entry name" value="RHS_repeat"/>
    <property type="match status" value="5"/>
</dbReference>
<feature type="compositionally biased region" description="Polar residues" evidence="2">
    <location>
        <begin position="2423"/>
        <end position="2433"/>
    </location>
</feature>
<organism evidence="5 6">
    <name type="scientific">Micromonospora aurantiaca</name>
    <name type="common">nom. illeg.</name>
    <dbReference type="NCBI Taxonomy" id="47850"/>
    <lineage>
        <taxon>Bacteria</taxon>
        <taxon>Bacillati</taxon>
        <taxon>Actinomycetota</taxon>
        <taxon>Actinomycetes</taxon>
        <taxon>Micromonosporales</taxon>
        <taxon>Micromonosporaceae</taxon>
        <taxon>Micromonospora</taxon>
    </lineage>
</organism>
<dbReference type="Proteomes" id="UP000471364">
    <property type="component" value="Unassembled WGS sequence"/>
</dbReference>
<feature type="domain" description="Teneurin-like YD-shell" evidence="4">
    <location>
        <begin position="2377"/>
        <end position="2660"/>
    </location>
</feature>
<proteinExistence type="predicted"/>
<dbReference type="InterPro" id="IPR013320">
    <property type="entry name" value="ConA-like_dom_sf"/>
</dbReference>
<comment type="caution">
    <text evidence="5">The sequence shown here is derived from an EMBL/GenBank/DDBJ whole genome shotgun (WGS) entry which is preliminary data.</text>
</comment>
<feature type="compositionally biased region" description="Low complexity" evidence="2">
    <location>
        <begin position="2434"/>
        <end position="2447"/>
    </location>
</feature>
<feature type="compositionally biased region" description="Low complexity" evidence="2">
    <location>
        <begin position="48"/>
        <end position="62"/>
    </location>
</feature>
<feature type="region of interest" description="Disordered" evidence="2">
    <location>
        <begin position="2423"/>
        <end position="2447"/>
    </location>
</feature>
<protein>
    <submittedName>
        <fullName evidence="5">Uncharacterized protein</fullName>
    </submittedName>
</protein>
<evidence type="ECO:0000313" key="6">
    <source>
        <dbReference type="Proteomes" id="UP000471364"/>
    </source>
</evidence>
<evidence type="ECO:0000259" key="4">
    <source>
        <dbReference type="Pfam" id="PF25023"/>
    </source>
</evidence>
<evidence type="ECO:0000256" key="2">
    <source>
        <dbReference type="SAM" id="MobiDB-lite"/>
    </source>
</evidence>
<feature type="compositionally biased region" description="Low complexity" evidence="2">
    <location>
        <begin position="2743"/>
        <end position="2761"/>
    </location>
</feature>
<feature type="domain" description="DUF6531" evidence="3">
    <location>
        <begin position="796"/>
        <end position="869"/>
    </location>
</feature>
<feature type="region of interest" description="Disordered" evidence="2">
    <location>
        <begin position="1927"/>
        <end position="1949"/>
    </location>
</feature>
<dbReference type="Gene3D" id="2.60.120.200">
    <property type="match status" value="1"/>
</dbReference>
<sequence length="3055" mass="324465">MAGAFRGSAMSVAAVGRWARRRYSLAGVLTFSMVASLLSAVPPQPVTASPAAPAGASAVKPSQRAGVAGLPSHEATTARTSFAGPAGGSAARPPVPGAVGAEQTFPAVKVPGQGEAGQKASSLSEVGGASGGVVAGRSVERSDARTERTTEFVNPDGTKTLRVYDGPAFIRDGARAWKPIDNRLSRRADGRYAPASAADVSIASRSNDPQVATLSLGEDAAVSFAVDGAAAVTSSVEESTATFTGVRAASDVKLTPMEWGLKEEIVLHSADAPTTWTFPLTVKGVTPALNDATGEIEFTDASGAVRGVVPPGFMVDSNVHPRRGTGERTDNVRYSLQRQATGWLLQVDLDAHWLRDPSRVFPVIVDPSFTDNAETDDTYVSKRDHANRNNSAEGDLLVGTYNGGTERAASYLHFNDLKASRPNRYVLGATLQLWNFWSYSCRARSVNVYAVTKSWSGSTTKTWAGPSYDSANRLATGSFAYGYYDCPSGNWAGFSLPPDRVMKWLHGTEAFYGLTVRASETDSYAWKRFASANFSNSTARPYIDLNYSDQGAKYSLPSPSFNPPVTAASAGKITARVTNWGSTTWTPTNGYRLTYKILSAGGTLLRSGPLYAMPKNVGPHQYADVPIQVESLGLGTYILRLDMVNPSGASFNSTYGIPFGQSTFTVSNGAPTIGDGGVFPPHNGFTDSLTPSLWVDYLDPDNTPAGGRQVKFRICKGTPAAPSGCQSTAWRSSTAWAVPTGLLTWQQPAHWYVTLSDTQASTPELGPYVFTPTVAQPEVSSHLAGAGNDPAVAGLNPYVGNYSTTVTDAAVAVAGPALTMTRTYNSQDLRASGAFGAGWSSPIDQRLTTDSDGSDNVLVTLASGGQLRFGRNPDGTYASPQGSTLTLVAAGSPTVWTLRDSTGTRRIFNANGRLTSVADADGRIQSYTYNSNNELTTITDNGSNRSLHLTWTGGHVTSVATDAPASGDTAPRWTYTYTGDTLTQVCTPLSAQSCTTYAYTASSHYRSVVTDDNPAAYWPLGEAADTQDATNVVATKAGDRDGSYQDVTLGVAGALAGSPDTAADFGATSTTAVELPKNLTNTSMGVAVELWFKAGTGENGVLFGMQNTDLSHTPSQTLPMLYVDTNGVLRAKIWTTTQSQTQMTSSARVDDGQWHHVVLSGAVDAQQLYLDGVRIGQLTGQLIDYRDMAHASIGNGRGGSGWTGTPTGNFPFTGLIDEAAYYKHPLGANQVSAHWAARTATQRLTTVTDPGGHTALTVAYDGPSGRVTTLTDRNGATWDLGNPTPDNGKRVVVLAPDNAEPITYRHDIDHGGRLVSREDTFGEQKWTYNARGFVSKYTDANNNTTTYDTDARGNVLGRTTCRTSTECNTSYAGYYLNATNPLDPRNDVRTWTADARSASATDTTYRVTHTLDTIGHITAVSYPAPAGYSTSPTESYTYSTGSEAAEPAGTGTIPAGLQLTATARNGKTTRNYYNSSGDLVRTVDPVGLTTTYTRDALGRVTTITIAPADGNAFSTTSYTYNALSQVATTTGPPVTNAVTGVTHQAKSTYTYNDLGLRTRQVIDDITGDDPDRTWIWTYDAAGRPDLTTTPDAKTVDQDYDSRGDLTKVTQPSGLIYEYTYDEAHRRTETAAVGDGVDPMNPTATRLVLDSRAYDPAGRLASVVDAMGRETAYTYYGDNLPATSSRVRRNTSGDITSETQLSKSDYNAAGQPNLQIAMGDIRTTTIYDKAGYIKEEHLDPAGLDRAVIYTRNLDGTIATLTRTGAASPGRAESTSYTYDDIGRILTETVANTGGTPADLTTAYQRDARGLVTHTTDPAGVTTSATYDPLGNPVTTTGATRTAWNNGASTTAAPITTIGYNTFGDTTHIRDANGNTTTASVDPAGRPTNVTLPTYTTPGGVALTGTYQTAYNNQGLVDHTTDPLGRITTHTYDPYGRPLTRTLPDPDDDGPKTTPVWTYTYDRVGDLLSAADPTGGSTSATYNDLGQQITATVSDRTTGNTLYLTTNLAYDPAGNLTTVTTPLNHTTTTTYNTAAEPLKVTDPTGRFTQYTYDMAGRPLTSVKGKDTTYVDPVTTQTYDLAGRLTATADCTTTTTGACATTLRTATATYNGASQPLTVTSREGRTSQYGYDNAGQLTAITQRVNPADATTAVTVELGYDLTGQRTRMVDGNTNATTYTYTPWGQTASVIEPATTAHPNPADRTWTTTYDAAGQPVTYRLPGNVSRILTYDKLGNLTQETGTGAEATTATRQLGYDLNGRITSVGGPNGATNYTWNDRDQLTSVTGAAGDATYTYDGEGNLTNRTDAAGTATFTYNTAGALATTADPLTGVTATNVYKNNGQLGQTTYGSGGPTRAYTYDSLGRLATDTYKKPNGTTTASTTYTYDKDDLLLTKTTTGVTGAGTNTYGYDGLARLTNWKSPTNQQTTYGYDNASNRTTVTNPTGTRTTTYDARNRTTTANGAAQPAEAWTWTPRGTLSTHTTGTTVDTNTFDAFERLTQATSTGYTINYTYDALDRLTQRNTLPFLYNDLTNQPIRTPDTPSQDTVILRSPDGQPLSDKAGTAAARNLITDRIHNDLTAATNPSTGDLAASRAYQPYGQPTAATGTLPLGYQGGWTDPDTTQTNAHARWYDSSAGAFTSRDTWTLSPDPVTQTNRYSYANSSPTTVSDPSGHCGACAISPSAALVVVGIAVLFYVATQTKKTGVSAPDIQWRWSETRPHPSPSPQAPRGPLSRPGPAPSSQPSPTPSHSGSSPGYGSGTPSLPTQHYCERNPHSASCSWVYAPGSPPGTAPNAGSGPGNGAPCTRNCNTPPPIPPCVLKSLAAGLTGGQLCRTPWLLDVNARPDKTDSNRPLSEQMVAGNRQIGNNPNNLPAPRVQSDGNGESAPSFSGDSGLPAQGQLQDACFSGGLLRADGSRSAGIWQGDCTPPVAGSDAQSEYDPEFPTIKLENYRGRFNAWLAKNGYMRLPLDWDAHHAIPQEYRSHPEFAGFDFDAPSNVRGLPGSRMKSRGANVHQDITNQWKWFKDLNPNPTRTQIESVAAQIDRGYGAYFWREPKPLGR</sequence>
<dbReference type="InterPro" id="IPR022385">
    <property type="entry name" value="Rhs_assc_core"/>
</dbReference>
<gene>
    <name evidence="5" type="ORF">F6X54_03485</name>
</gene>
<keyword evidence="6" id="KW-1185">Reference proteome</keyword>
<accession>A0ABQ6UMR5</accession>
<dbReference type="PANTHER" id="PTHR32305">
    <property type="match status" value="1"/>
</dbReference>
<feature type="compositionally biased region" description="Pro residues" evidence="2">
    <location>
        <begin position="2716"/>
        <end position="2742"/>
    </location>
</feature>
<reference evidence="5 6" key="1">
    <citation type="submission" date="2019-09" db="EMBL/GenBank/DDBJ databases">
        <title>High taxonomic diversity of Micromonospora strains isolated from Medicago sativa nodules in different geographical locations.</title>
        <authorList>
            <person name="Martinez-Hidalgo P."/>
            <person name="Flores-Felix J.D."/>
            <person name="Velazquez E."/>
            <person name="Brau L."/>
            <person name="Trujillo M.E."/>
            <person name="Martinez-Molina E."/>
        </authorList>
    </citation>
    <scope>NUCLEOTIDE SEQUENCE [LARGE SCALE GENOMIC DNA]</scope>
    <source>
        <strain evidence="5 6">ALFB5</strain>
    </source>
</reference>
<dbReference type="InterPro" id="IPR006530">
    <property type="entry name" value="YD"/>
</dbReference>
<feature type="region of interest" description="Disordered" evidence="2">
    <location>
        <begin position="1874"/>
        <end position="1894"/>
    </location>
</feature>
<dbReference type="InterPro" id="IPR056823">
    <property type="entry name" value="TEN-like_YD-shell"/>
</dbReference>
<feature type="compositionally biased region" description="Low complexity" evidence="2">
    <location>
        <begin position="88"/>
        <end position="99"/>
    </location>
</feature>
<dbReference type="PANTHER" id="PTHR32305:SF15">
    <property type="entry name" value="PROTEIN RHSA-RELATED"/>
    <property type="match status" value="1"/>
</dbReference>
<feature type="region of interest" description="Disordered" evidence="2">
    <location>
        <begin position="2857"/>
        <end position="2892"/>
    </location>
</feature>
<dbReference type="NCBIfam" id="TIGR03696">
    <property type="entry name" value="Rhs_assc_core"/>
    <property type="match status" value="1"/>
</dbReference>
<keyword evidence="1" id="KW-0677">Repeat</keyword>
<feature type="region of interest" description="Disordered" evidence="2">
    <location>
        <begin position="44"/>
        <end position="99"/>
    </location>
</feature>
<feature type="region of interest" description="Disordered" evidence="2">
    <location>
        <begin position="2710"/>
        <end position="2764"/>
    </location>
</feature>
<evidence type="ECO:0000259" key="3">
    <source>
        <dbReference type="Pfam" id="PF20148"/>
    </source>
</evidence>
<evidence type="ECO:0000256" key="1">
    <source>
        <dbReference type="ARBA" id="ARBA00022737"/>
    </source>
</evidence>